<feature type="compositionally biased region" description="Polar residues" evidence="1">
    <location>
        <begin position="88"/>
        <end position="98"/>
    </location>
</feature>
<dbReference type="Gene3D" id="2.60.40.10">
    <property type="entry name" value="Immunoglobulins"/>
    <property type="match status" value="1"/>
</dbReference>
<feature type="region of interest" description="Disordered" evidence="1">
    <location>
        <begin position="88"/>
        <end position="111"/>
    </location>
</feature>
<reference evidence="3" key="1">
    <citation type="journal article" date="2019" name="Int. J. Syst. Evol. Microbiol.">
        <title>The Global Catalogue of Microorganisms (GCM) 10K type strain sequencing project: providing services to taxonomists for standard genome sequencing and annotation.</title>
        <authorList>
            <consortium name="The Broad Institute Genomics Platform"/>
            <consortium name="The Broad Institute Genome Sequencing Center for Infectious Disease"/>
            <person name="Wu L."/>
            <person name="Ma J."/>
        </authorList>
    </citation>
    <scope>NUCLEOTIDE SEQUENCE [LARGE SCALE GENOMIC DNA]</scope>
    <source>
        <strain evidence="3">CCUG 63830</strain>
    </source>
</reference>
<protein>
    <submittedName>
        <fullName evidence="2">Uncharacterized protein</fullName>
    </submittedName>
</protein>
<evidence type="ECO:0000313" key="2">
    <source>
        <dbReference type="EMBL" id="MFC6660105.1"/>
    </source>
</evidence>
<dbReference type="InterPro" id="IPR013783">
    <property type="entry name" value="Ig-like_fold"/>
</dbReference>
<evidence type="ECO:0000256" key="1">
    <source>
        <dbReference type="SAM" id="MobiDB-lite"/>
    </source>
</evidence>
<feature type="region of interest" description="Disordered" evidence="1">
    <location>
        <begin position="1"/>
        <end position="27"/>
    </location>
</feature>
<dbReference type="RefSeq" id="WP_224607925.1">
    <property type="nucleotide sequence ID" value="NZ_JAIQXV010000007.1"/>
</dbReference>
<dbReference type="Proteomes" id="UP001596317">
    <property type="component" value="Unassembled WGS sequence"/>
</dbReference>
<accession>A0ABW1ZGT7</accession>
<dbReference type="EMBL" id="JBHSWB010000001">
    <property type="protein sequence ID" value="MFC6660105.1"/>
    <property type="molecule type" value="Genomic_DNA"/>
</dbReference>
<name>A0ABW1ZGT7_9DEIO</name>
<evidence type="ECO:0000313" key="3">
    <source>
        <dbReference type="Proteomes" id="UP001596317"/>
    </source>
</evidence>
<proteinExistence type="predicted"/>
<keyword evidence="3" id="KW-1185">Reference proteome</keyword>
<gene>
    <name evidence="2" type="ORF">ACFP90_06860</name>
</gene>
<organism evidence="2 3">
    <name type="scientific">Deinococcus multiflagellatus</name>
    <dbReference type="NCBI Taxonomy" id="1656887"/>
    <lineage>
        <taxon>Bacteria</taxon>
        <taxon>Thermotogati</taxon>
        <taxon>Deinococcota</taxon>
        <taxon>Deinococci</taxon>
        <taxon>Deinococcales</taxon>
        <taxon>Deinococcaceae</taxon>
        <taxon>Deinococcus</taxon>
    </lineage>
</organism>
<sequence>MKQLTLQDGAGGAPSLDFGEVPLGQQSPPRAIALRNTGTEPLTGIKVWIEQASAEDGELLVTLAGVAITGTSRATATPLPNLVPGQAHTGTAAFTSPSAPVDSATLRWAAD</sequence>
<comment type="caution">
    <text evidence="2">The sequence shown here is derived from an EMBL/GenBank/DDBJ whole genome shotgun (WGS) entry which is preliminary data.</text>
</comment>